<feature type="region of interest" description="Disordered" evidence="1">
    <location>
        <begin position="1"/>
        <end position="23"/>
    </location>
</feature>
<proteinExistence type="predicted"/>
<reference evidence="3 4" key="1">
    <citation type="submission" date="2020-08" db="EMBL/GenBank/DDBJ databases">
        <title>Plant Genome Project.</title>
        <authorList>
            <person name="Zhang R.-G."/>
        </authorList>
    </citation>
    <scope>NUCLEOTIDE SEQUENCE [LARGE SCALE GENOMIC DNA]</scope>
    <source>
        <tissue evidence="3">Rhizome</tissue>
    </source>
</reference>
<dbReference type="GO" id="GO:0003676">
    <property type="term" value="F:nucleic acid binding"/>
    <property type="evidence" value="ECO:0007669"/>
    <property type="project" value="InterPro"/>
</dbReference>
<dbReference type="PROSITE" id="PS50822">
    <property type="entry name" value="PIWI"/>
    <property type="match status" value="1"/>
</dbReference>
<evidence type="ECO:0000313" key="3">
    <source>
        <dbReference type="EMBL" id="KAG6486286.1"/>
    </source>
</evidence>
<dbReference type="SMART" id="SM00950">
    <property type="entry name" value="Piwi"/>
    <property type="match status" value="1"/>
</dbReference>
<dbReference type="Proteomes" id="UP000734854">
    <property type="component" value="Unassembled WGS sequence"/>
</dbReference>
<feature type="compositionally biased region" description="Low complexity" evidence="1">
    <location>
        <begin position="457"/>
        <end position="467"/>
    </location>
</feature>
<accession>A0A8J5FEM3</accession>
<keyword evidence="4" id="KW-1185">Reference proteome</keyword>
<dbReference type="AlphaFoldDB" id="A0A8J5FEM3"/>
<dbReference type="PANTHER" id="PTHR22891">
    <property type="entry name" value="EUKARYOTIC TRANSLATION INITIATION FACTOR 2C"/>
    <property type="match status" value="1"/>
</dbReference>
<protein>
    <recommendedName>
        <fullName evidence="2">Piwi domain-containing protein</fullName>
    </recommendedName>
</protein>
<feature type="region of interest" description="Disordered" evidence="1">
    <location>
        <begin position="457"/>
        <end position="486"/>
    </location>
</feature>
<dbReference type="InterPro" id="IPR012337">
    <property type="entry name" value="RNaseH-like_sf"/>
</dbReference>
<gene>
    <name evidence="3" type="ORF">ZIOFF_054856</name>
</gene>
<dbReference type="InterPro" id="IPR003165">
    <property type="entry name" value="Piwi"/>
</dbReference>
<evidence type="ECO:0000259" key="2">
    <source>
        <dbReference type="PROSITE" id="PS50822"/>
    </source>
</evidence>
<dbReference type="Gene3D" id="3.30.420.10">
    <property type="entry name" value="Ribonuclease H-like superfamily/Ribonuclease H"/>
    <property type="match status" value="2"/>
</dbReference>
<comment type="caution">
    <text evidence="3">The sequence shown here is derived from an EMBL/GenBank/DDBJ whole genome shotgun (WGS) entry which is preliminary data.</text>
</comment>
<dbReference type="Pfam" id="PF02171">
    <property type="entry name" value="Piwi"/>
    <property type="match status" value="1"/>
</dbReference>
<organism evidence="3 4">
    <name type="scientific">Zingiber officinale</name>
    <name type="common">Ginger</name>
    <name type="synonym">Amomum zingiber</name>
    <dbReference type="NCBI Taxonomy" id="94328"/>
    <lineage>
        <taxon>Eukaryota</taxon>
        <taxon>Viridiplantae</taxon>
        <taxon>Streptophyta</taxon>
        <taxon>Embryophyta</taxon>
        <taxon>Tracheophyta</taxon>
        <taxon>Spermatophyta</taxon>
        <taxon>Magnoliopsida</taxon>
        <taxon>Liliopsida</taxon>
        <taxon>Zingiberales</taxon>
        <taxon>Zingiberaceae</taxon>
        <taxon>Zingiber</taxon>
    </lineage>
</organism>
<evidence type="ECO:0000313" key="4">
    <source>
        <dbReference type="Proteomes" id="UP000734854"/>
    </source>
</evidence>
<evidence type="ECO:0000256" key="1">
    <source>
        <dbReference type="SAM" id="MobiDB-lite"/>
    </source>
</evidence>
<feature type="compositionally biased region" description="Polar residues" evidence="1">
    <location>
        <begin position="476"/>
        <end position="486"/>
    </location>
</feature>
<dbReference type="SUPFAM" id="SSF53098">
    <property type="entry name" value="Ribonuclease H-like"/>
    <property type="match status" value="1"/>
</dbReference>
<feature type="domain" description="Piwi" evidence="2">
    <location>
        <begin position="97"/>
        <end position="242"/>
    </location>
</feature>
<sequence>MSSVARGGRVHGGSSRSGGGRSGHAPFPRSVYFVLLPSSASTSYFSIEVVQPSSTLDAKEQVPPLLTDPPVLSTRRSNFEYCISSGLRHNRKGIRCITHPAPWKNSASIAAVVASMDWPNVSKYRSLLSKQRGDQEIISDLYTTKGEEHGGMIRDLLKGFYKSTNEKPKRIIFYRDGVGEGQFNQVLLSEVAAIRLACTSIESDYRPGITFIVVQKRHHTRLFPKVHGNQGVSATRNGNILPGYLQNTILLSLYARCTNTVSIVPPAYYAHLAAARARYYIDEYFEPDSDPVQIKLLEGAMRQDKFRSRGFSVSGGVGYRERLPMQQLIVAPDNKEHLDFIHHVKRQYFCNHHFLLLVHFRSEFLSVAVLRLLPVERKVTNMLLLGIRLSPVAKHPASISQTRTTTMPGDSNGRGRVLSGVMDDTLGHTFCACRACCQPMDFHFRNKCSTTYSKVSSASSVSPSTSSPLLGASVGDGSTNSQRRRPSITSVASSLLRASHGCLGDTVVTTIASAAGSPAGMLWSSGRELVLVGWWDESFWQDVADVNIYDLVTGD</sequence>
<name>A0A8J5FEM3_ZINOF</name>
<dbReference type="EMBL" id="JACMSC010000015">
    <property type="protein sequence ID" value="KAG6486286.1"/>
    <property type="molecule type" value="Genomic_DNA"/>
</dbReference>
<dbReference type="InterPro" id="IPR036397">
    <property type="entry name" value="RNaseH_sf"/>
</dbReference>